<keyword evidence="1" id="KW-0472">Membrane</keyword>
<dbReference type="RefSeq" id="WP_127740774.1">
    <property type="nucleotide sequence ID" value="NZ_SACN01000001.1"/>
</dbReference>
<dbReference type="AlphaFoldDB" id="A0A437M501"/>
<comment type="caution">
    <text evidence="2">The sequence shown here is derived from an EMBL/GenBank/DDBJ whole genome shotgun (WGS) entry which is preliminary data.</text>
</comment>
<sequence length="108" mass="12551">MAIPRPSRPSALLADFKAFLKGDQRHKLLFGILAIIMPCIIIAGFYHDSLLAKPQKRMIYVQLYKPDRTDAEIEKQNIADQKILDAKREERRKQYQRLADRLGIDTKN</sequence>
<evidence type="ECO:0000313" key="3">
    <source>
        <dbReference type="Proteomes" id="UP000282971"/>
    </source>
</evidence>
<accession>A0A437M501</accession>
<name>A0A437M501_9SPHN</name>
<feature type="transmembrane region" description="Helical" evidence="1">
    <location>
        <begin position="28"/>
        <end position="47"/>
    </location>
</feature>
<reference evidence="2 3" key="1">
    <citation type="submission" date="2019-01" db="EMBL/GenBank/DDBJ databases">
        <authorList>
            <person name="Chen W.-M."/>
        </authorList>
    </citation>
    <scope>NUCLEOTIDE SEQUENCE [LARGE SCALE GENOMIC DNA]</scope>
    <source>
        <strain evidence="2 3">CCP-7</strain>
    </source>
</reference>
<keyword evidence="1" id="KW-1133">Transmembrane helix</keyword>
<evidence type="ECO:0000313" key="2">
    <source>
        <dbReference type="EMBL" id="RVT92801.1"/>
    </source>
</evidence>
<gene>
    <name evidence="2" type="ORF">EOD43_02470</name>
</gene>
<evidence type="ECO:0000256" key="1">
    <source>
        <dbReference type="SAM" id="Phobius"/>
    </source>
</evidence>
<dbReference type="OrthoDB" id="7391871at2"/>
<dbReference type="Proteomes" id="UP000282971">
    <property type="component" value="Unassembled WGS sequence"/>
</dbReference>
<protein>
    <submittedName>
        <fullName evidence="2">Uncharacterized protein</fullName>
    </submittedName>
</protein>
<keyword evidence="1" id="KW-0812">Transmembrane</keyword>
<organism evidence="2 3">
    <name type="scientific">Sphingomonas crocodyli</name>
    <dbReference type="NCBI Taxonomy" id="1979270"/>
    <lineage>
        <taxon>Bacteria</taxon>
        <taxon>Pseudomonadati</taxon>
        <taxon>Pseudomonadota</taxon>
        <taxon>Alphaproteobacteria</taxon>
        <taxon>Sphingomonadales</taxon>
        <taxon>Sphingomonadaceae</taxon>
        <taxon>Sphingomonas</taxon>
    </lineage>
</organism>
<proteinExistence type="predicted"/>
<keyword evidence="3" id="KW-1185">Reference proteome</keyword>
<dbReference type="EMBL" id="SACN01000001">
    <property type="protein sequence ID" value="RVT92801.1"/>
    <property type="molecule type" value="Genomic_DNA"/>
</dbReference>